<dbReference type="PANTHER" id="PTHR47738:SF3">
    <property type="entry name" value="PHOSPHOTRANSFERASE SYSTEM MANNITOL_FRUCTOSE-SPECIFIC IIA DOMAIN CONTAINING PROTEIN"/>
    <property type="match status" value="1"/>
</dbReference>
<dbReference type="PROSITE" id="PS51094">
    <property type="entry name" value="PTS_EIIA_TYPE_2"/>
    <property type="match status" value="1"/>
</dbReference>
<protein>
    <submittedName>
        <fullName evidence="2">PTS sugar transporter subunit IIA</fullName>
    </submittedName>
</protein>
<accession>A0A142KI61</accession>
<dbReference type="PANTHER" id="PTHR47738">
    <property type="entry name" value="PTS SYSTEM FRUCTOSE-LIKE EIIA COMPONENT-RELATED"/>
    <property type="match status" value="1"/>
</dbReference>
<sequence length="156" mass="16254">MSELIGPELVHVGVDARSRDDLFAMMAGTLGECGRTRPSFLQGLVEREKTFPTGIPINGGVAIPHTDAEHVISDAISIATLSSPVGFREMAGTDDTEIPVDVVIMLALGGSGQHLTVLQQVIKAIQDADFMASLRASTSPDEIAALASGKLGLGKS</sequence>
<dbReference type="InterPro" id="IPR016152">
    <property type="entry name" value="PTrfase/Anion_transptr"/>
</dbReference>
<name>A0A142KI61_9ACTN</name>
<reference evidence="3 5" key="1">
    <citation type="journal article" date="2016" name="Plant Dis.">
        <title>Improved production of propionic acid using genome shuffling.</title>
        <authorList>
            <person name="Luna-Flores C.H."/>
            <person name="Palfreyman R.W."/>
            <person name="Kromer J.O."/>
            <person name="Nielsen L.K."/>
            <person name="Marcellin E."/>
        </authorList>
    </citation>
    <scope>NUCLEOTIDE SEQUENCE [LARGE SCALE GENOMIC DNA]</scope>
    <source>
        <strain evidence="3 5">F3E8</strain>
    </source>
</reference>
<dbReference type="AlphaFoldDB" id="A0A142KI61"/>
<keyword evidence="2" id="KW-0762">Sugar transport</keyword>
<dbReference type="OrthoDB" id="3192919at2"/>
<reference evidence="2 4" key="2">
    <citation type="submission" date="2016-02" db="EMBL/GenBank/DDBJ databases">
        <title>Complete Genome Sequence of Propionibacterium acidipropionici ATCC 55737.</title>
        <authorList>
            <person name="Luna Flores C.H."/>
            <person name="Nielsen L.K."/>
            <person name="Marcellin E."/>
        </authorList>
    </citation>
    <scope>NUCLEOTIDE SEQUENCE [LARGE SCALE GENOMIC DNA]</scope>
    <source>
        <strain evidence="2 4">ATCC 55737</strain>
    </source>
</reference>
<dbReference type="SUPFAM" id="SSF55804">
    <property type="entry name" value="Phoshotransferase/anion transport protein"/>
    <property type="match status" value="1"/>
</dbReference>
<dbReference type="Proteomes" id="UP000075221">
    <property type="component" value="Chromosome"/>
</dbReference>
<dbReference type="Gene3D" id="3.40.930.10">
    <property type="entry name" value="Mannitol-specific EII, Chain A"/>
    <property type="match status" value="1"/>
</dbReference>
<dbReference type="RefSeq" id="WP_028701291.1">
    <property type="nucleotide sequence ID" value="NZ_CP013126.1"/>
</dbReference>
<dbReference type="KEGG" id="aaci:ASQ49_04595"/>
<evidence type="ECO:0000259" key="1">
    <source>
        <dbReference type="PROSITE" id="PS51094"/>
    </source>
</evidence>
<dbReference type="EMBL" id="CP015970">
    <property type="protein sequence ID" value="AOZ47265.1"/>
    <property type="molecule type" value="Genomic_DNA"/>
</dbReference>
<proteinExistence type="predicted"/>
<gene>
    <name evidence="3" type="ORF">A8L58_11885</name>
    <name evidence="2" type="ORF">AXH35_10445</name>
</gene>
<evidence type="ECO:0000313" key="5">
    <source>
        <dbReference type="Proteomes" id="UP000178666"/>
    </source>
</evidence>
<dbReference type="InterPro" id="IPR051541">
    <property type="entry name" value="PTS_SugarTrans_NitroReg"/>
</dbReference>
<dbReference type="Proteomes" id="UP000178666">
    <property type="component" value="Chromosome"/>
</dbReference>
<dbReference type="GeneID" id="88084317"/>
<evidence type="ECO:0000313" key="4">
    <source>
        <dbReference type="Proteomes" id="UP000075221"/>
    </source>
</evidence>
<evidence type="ECO:0000313" key="2">
    <source>
        <dbReference type="EMBL" id="AMS05799.1"/>
    </source>
</evidence>
<dbReference type="InterPro" id="IPR002178">
    <property type="entry name" value="PTS_EIIA_type-2_dom"/>
</dbReference>
<dbReference type="Pfam" id="PF00359">
    <property type="entry name" value="PTS_EIIA_2"/>
    <property type="match status" value="1"/>
</dbReference>
<keyword evidence="2" id="KW-0813">Transport</keyword>
<keyword evidence="5" id="KW-1185">Reference proteome</keyword>
<organism evidence="2 4">
    <name type="scientific">Acidipropionibacterium acidipropionici</name>
    <dbReference type="NCBI Taxonomy" id="1748"/>
    <lineage>
        <taxon>Bacteria</taxon>
        <taxon>Bacillati</taxon>
        <taxon>Actinomycetota</taxon>
        <taxon>Actinomycetes</taxon>
        <taxon>Propionibacteriales</taxon>
        <taxon>Propionibacteriaceae</taxon>
        <taxon>Acidipropionibacterium</taxon>
    </lineage>
</organism>
<feature type="domain" description="PTS EIIA type-2" evidence="1">
    <location>
        <begin position="3"/>
        <end position="150"/>
    </location>
</feature>
<dbReference type="EMBL" id="CP014352">
    <property type="protein sequence ID" value="AMS05799.1"/>
    <property type="molecule type" value="Genomic_DNA"/>
</dbReference>
<dbReference type="CDD" id="cd00211">
    <property type="entry name" value="PTS_IIA_fru"/>
    <property type="match status" value="1"/>
</dbReference>
<evidence type="ECO:0000313" key="3">
    <source>
        <dbReference type="EMBL" id="AOZ47265.1"/>
    </source>
</evidence>